<feature type="region of interest" description="Disordered" evidence="1">
    <location>
        <begin position="36"/>
        <end position="86"/>
    </location>
</feature>
<sequence length="221" mass="23413">MGRRLSVGRAAGVNEQPRRLSIGALAISMEKNTAGAGGTGVKIGGVSPGRAQEAEPRPLARGHQQPPLHRHGRGPPGGPPLAPQGKLRRCCVRESVDSSAGRKSVRVSFVSMCLSVCWGRLGAGAMRVSLFLVYARHGLVRMHSPMHNCVSLSPSSGHASPPPFPRQHRLSSVLLSPSLFLSPSLRLPLSPSFSSPPPAIRQYTKLSPQCRPAVTLLSHAT</sequence>
<reference evidence="2 3" key="2">
    <citation type="submission" date="2019-01" db="EMBL/GenBank/DDBJ databases">
        <title>The decoding of complex shrimp genome reveals the adaptation for benthos swimmer, frequently molting mechanism and breeding impact on genome.</title>
        <authorList>
            <person name="Sun Y."/>
            <person name="Gao Y."/>
            <person name="Yu Y."/>
        </authorList>
    </citation>
    <scope>NUCLEOTIDE SEQUENCE [LARGE SCALE GENOMIC DNA]</scope>
    <source>
        <tissue evidence="2">Muscle</tissue>
    </source>
</reference>
<accession>A0A3R7MAJ6</accession>
<reference evidence="2 3" key="1">
    <citation type="submission" date="2018-04" db="EMBL/GenBank/DDBJ databases">
        <authorList>
            <person name="Zhang X."/>
            <person name="Yuan J."/>
            <person name="Li F."/>
            <person name="Xiang J."/>
        </authorList>
    </citation>
    <scope>NUCLEOTIDE SEQUENCE [LARGE SCALE GENOMIC DNA]</scope>
    <source>
        <tissue evidence="2">Muscle</tissue>
    </source>
</reference>
<dbReference type="EMBL" id="QCYY01002292">
    <property type="protein sequence ID" value="ROT71476.1"/>
    <property type="molecule type" value="Genomic_DNA"/>
</dbReference>
<organism evidence="2 3">
    <name type="scientific">Penaeus vannamei</name>
    <name type="common">Whiteleg shrimp</name>
    <name type="synonym">Litopenaeus vannamei</name>
    <dbReference type="NCBI Taxonomy" id="6689"/>
    <lineage>
        <taxon>Eukaryota</taxon>
        <taxon>Metazoa</taxon>
        <taxon>Ecdysozoa</taxon>
        <taxon>Arthropoda</taxon>
        <taxon>Crustacea</taxon>
        <taxon>Multicrustacea</taxon>
        <taxon>Malacostraca</taxon>
        <taxon>Eumalacostraca</taxon>
        <taxon>Eucarida</taxon>
        <taxon>Decapoda</taxon>
        <taxon>Dendrobranchiata</taxon>
        <taxon>Penaeoidea</taxon>
        <taxon>Penaeidae</taxon>
        <taxon>Penaeus</taxon>
    </lineage>
</organism>
<gene>
    <name evidence="2" type="ORF">C7M84_010203</name>
</gene>
<evidence type="ECO:0000313" key="3">
    <source>
        <dbReference type="Proteomes" id="UP000283509"/>
    </source>
</evidence>
<protein>
    <submittedName>
        <fullName evidence="2">Uncharacterized protein</fullName>
    </submittedName>
</protein>
<evidence type="ECO:0000313" key="2">
    <source>
        <dbReference type="EMBL" id="ROT71476.1"/>
    </source>
</evidence>
<evidence type="ECO:0000256" key="1">
    <source>
        <dbReference type="SAM" id="MobiDB-lite"/>
    </source>
</evidence>
<proteinExistence type="predicted"/>
<keyword evidence="3" id="KW-1185">Reference proteome</keyword>
<feature type="compositionally biased region" description="Gly residues" evidence="1">
    <location>
        <begin position="36"/>
        <end position="47"/>
    </location>
</feature>
<comment type="caution">
    <text evidence="2">The sequence shown here is derived from an EMBL/GenBank/DDBJ whole genome shotgun (WGS) entry which is preliminary data.</text>
</comment>
<dbReference type="Proteomes" id="UP000283509">
    <property type="component" value="Unassembled WGS sequence"/>
</dbReference>
<dbReference type="AlphaFoldDB" id="A0A3R7MAJ6"/>
<name>A0A3R7MAJ6_PENVA</name>